<evidence type="ECO:0000313" key="3">
    <source>
        <dbReference type="Proteomes" id="UP000094165"/>
    </source>
</evidence>
<gene>
    <name evidence="2" type="ORF">A130_06355</name>
</gene>
<organism evidence="2 3">
    <name type="scientific">Vibrio genomosp. F6 str. FF-238</name>
    <dbReference type="NCBI Taxonomy" id="1191298"/>
    <lineage>
        <taxon>Bacteria</taxon>
        <taxon>Pseudomonadati</taxon>
        <taxon>Pseudomonadota</taxon>
        <taxon>Gammaproteobacteria</taxon>
        <taxon>Vibrionales</taxon>
        <taxon>Vibrionaceae</taxon>
        <taxon>Vibrio</taxon>
    </lineage>
</organism>
<name>A0A1E5CW78_9VIBR</name>
<sequence length="254" mass="28280">MNLSLAEIQHNFANALNHHSSGDDCDINSDHFTSQQRIQIYRNNFIISLSEVLEATYPMVFSLVGDECFQQLARQHVLTNPLLEGDVTAYGQGFDSTITQFSTVIEAAPYLPEVARFEWSIDIAQQRFAISCSHPTHTLEQLASISEQQQPNIQLQLEPSLISFNSCYALFSLHNAIQNNDFDGLEIHTPQSGMMWCNAQGEIQLSPLSEMSYQLVLDLKAGLPLEQISPDSLSQLNNLVALSSITGFDLLASE</sequence>
<proteinExistence type="predicted"/>
<comment type="caution">
    <text evidence="2">The sequence shown here is derived from an EMBL/GenBank/DDBJ whole genome shotgun (WGS) entry which is preliminary data.</text>
</comment>
<accession>A0A1E5CW78</accession>
<dbReference type="Pfam" id="PF09836">
    <property type="entry name" value="DUF2063"/>
    <property type="match status" value="1"/>
</dbReference>
<evidence type="ECO:0000313" key="2">
    <source>
        <dbReference type="EMBL" id="OEE74446.1"/>
    </source>
</evidence>
<dbReference type="InterPro" id="IPR018640">
    <property type="entry name" value="DUF2063"/>
</dbReference>
<protein>
    <submittedName>
        <fullName evidence="2">DUF2063 domain-containing protein</fullName>
    </submittedName>
</protein>
<dbReference type="AlphaFoldDB" id="A0A1E5CW78"/>
<reference evidence="2 3" key="1">
    <citation type="journal article" date="2012" name="Science">
        <title>Ecological populations of bacteria act as socially cohesive units of antibiotic production and resistance.</title>
        <authorList>
            <person name="Cordero O.X."/>
            <person name="Wildschutte H."/>
            <person name="Kirkup B."/>
            <person name="Proehl S."/>
            <person name="Ngo L."/>
            <person name="Hussain F."/>
            <person name="Le Roux F."/>
            <person name="Mincer T."/>
            <person name="Polz M.F."/>
        </authorList>
    </citation>
    <scope>NUCLEOTIDE SEQUENCE [LARGE SCALE GENOMIC DNA]</scope>
    <source>
        <strain evidence="2 3">FF-238</strain>
    </source>
</reference>
<keyword evidence="3" id="KW-1185">Reference proteome</keyword>
<dbReference type="InterPro" id="IPR044922">
    <property type="entry name" value="DUF2063_N_sf"/>
</dbReference>
<dbReference type="EMBL" id="AJYW02000195">
    <property type="protein sequence ID" value="OEE74446.1"/>
    <property type="molecule type" value="Genomic_DNA"/>
</dbReference>
<dbReference type="Gene3D" id="1.10.150.690">
    <property type="entry name" value="DUF2063"/>
    <property type="match status" value="1"/>
</dbReference>
<dbReference type="RefSeq" id="WP_017054349.1">
    <property type="nucleotide sequence ID" value="NZ_AJYW02000195.1"/>
</dbReference>
<feature type="domain" description="Putative DNA-binding" evidence="1">
    <location>
        <begin position="7"/>
        <end position="94"/>
    </location>
</feature>
<dbReference type="Proteomes" id="UP000094165">
    <property type="component" value="Unassembled WGS sequence"/>
</dbReference>
<evidence type="ECO:0000259" key="1">
    <source>
        <dbReference type="Pfam" id="PF09836"/>
    </source>
</evidence>